<dbReference type="EC" id="1.14.14.18" evidence="2"/>
<keyword evidence="6 11" id="KW-0408">Iron</keyword>
<dbReference type="PIRSF" id="PIRSF000343">
    <property type="entry name" value="Haem_Oase"/>
    <property type="match status" value="1"/>
</dbReference>
<dbReference type="GO" id="GO:0046872">
    <property type="term" value="F:metal ion binding"/>
    <property type="evidence" value="ECO:0007669"/>
    <property type="project" value="UniProtKB-KW"/>
</dbReference>
<dbReference type="GO" id="GO:0004392">
    <property type="term" value="F:heme oxygenase (decyclizing) activity"/>
    <property type="evidence" value="ECO:0007669"/>
    <property type="project" value="UniProtKB-EC"/>
</dbReference>
<feature type="binding site" evidence="10">
    <location>
        <position position="125"/>
    </location>
    <ligand>
        <name>heme b</name>
        <dbReference type="ChEBI" id="CHEBI:60344"/>
    </ligand>
</feature>
<dbReference type="PROSITE" id="PS00593">
    <property type="entry name" value="HEME_OXYGENASE"/>
    <property type="match status" value="1"/>
</dbReference>
<dbReference type="InterPro" id="IPR016084">
    <property type="entry name" value="Haem_Oase-like_multi-hlx"/>
</dbReference>
<keyword evidence="12" id="KW-0150">Chloroplast</keyword>
<dbReference type="FunFam" id="1.20.910.10:FF:000001">
    <property type="entry name" value="Heme oxygenase 1"/>
    <property type="match status" value="1"/>
</dbReference>
<keyword evidence="3 10" id="KW-0349">Heme</keyword>
<evidence type="ECO:0000313" key="12">
    <source>
        <dbReference type="EMBL" id="SCW21364.1"/>
    </source>
</evidence>
<keyword evidence="4 11" id="KW-0479">Metal-binding</keyword>
<dbReference type="RefSeq" id="YP_009313110.1">
    <property type="nucleotide sequence ID" value="NC_031655.1"/>
</dbReference>
<protein>
    <recommendedName>
        <fullName evidence="9">Heme oxygenase</fullName>
        <ecNumber evidence="2">1.14.14.18</ecNumber>
    </recommendedName>
</protein>
<dbReference type="EMBL" id="LT622863">
    <property type="protein sequence ID" value="SCW21364.1"/>
    <property type="molecule type" value="Genomic_DNA"/>
</dbReference>
<dbReference type="Gene3D" id="1.20.910.10">
    <property type="entry name" value="Heme oxygenase-like"/>
    <property type="match status" value="1"/>
</dbReference>
<evidence type="ECO:0000256" key="2">
    <source>
        <dbReference type="ARBA" id="ARBA00012360"/>
    </source>
</evidence>
<evidence type="ECO:0000256" key="5">
    <source>
        <dbReference type="ARBA" id="ARBA00023002"/>
    </source>
</evidence>
<dbReference type="AlphaFoldDB" id="A0A1G4NRV9"/>
<accession>A0A1G4NRV9</accession>
<reference evidence="12" key="2">
    <citation type="submission" date="2016-10" db="EMBL/GenBank/DDBJ databases">
        <authorList>
            <person name="de Groot N.N."/>
        </authorList>
    </citation>
    <scope>NUCLEOTIDE SEQUENCE</scope>
    <source>
        <strain evidence="12">J.0258</strain>
    </source>
</reference>
<geneLocation type="chloroplast" evidence="12"/>
<dbReference type="GO" id="GO:0042167">
    <property type="term" value="P:heme catabolic process"/>
    <property type="evidence" value="ECO:0007669"/>
    <property type="project" value="TreeGrafter"/>
</dbReference>
<feature type="binding site" evidence="10">
    <location>
        <position position="10"/>
    </location>
    <ligand>
        <name>heme b</name>
        <dbReference type="ChEBI" id="CHEBI:60344"/>
    </ligand>
</feature>
<evidence type="ECO:0000256" key="8">
    <source>
        <dbReference type="ARBA" id="ARBA00053929"/>
    </source>
</evidence>
<comment type="catalytic activity">
    <reaction evidence="7">
        <text>heme b + 3 reduced [NADPH--hemoprotein reductase] + 3 O2 = biliverdin IXalpha + CO + Fe(2+) + 3 oxidized [NADPH--hemoprotein reductase] + 3 H2O + H(+)</text>
        <dbReference type="Rhea" id="RHEA:21764"/>
        <dbReference type="Rhea" id="RHEA-COMP:11964"/>
        <dbReference type="Rhea" id="RHEA-COMP:11965"/>
        <dbReference type="ChEBI" id="CHEBI:15377"/>
        <dbReference type="ChEBI" id="CHEBI:15378"/>
        <dbReference type="ChEBI" id="CHEBI:15379"/>
        <dbReference type="ChEBI" id="CHEBI:17245"/>
        <dbReference type="ChEBI" id="CHEBI:29033"/>
        <dbReference type="ChEBI" id="CHEBI:57618"/>
        <dbReference type="ChEBI" id="CHEBI:57991"/>
        <dbReference type="ChEBI" id="CHEBI:58210"/>
        <dbReference type="ChEBI" id="CHEBI:60344"/>
        <dbReference type="EC" id="1.14.14.18"/>
    </reaction>
</comment>
<organism evidence="12">
    <name type="scientific">Dermonema virens</name>
    <dbReference type="NCBI Taxonomy" id="1077399"/>
    <lineage>
        <taxon>Eukaryota</taxon>
        <taxon>Rhodophyta</taxon>
        <taxon>Florideophyceae</taxon>
        <taxon>Nemaliophycidae</taxon>
        <taxon>Nemaliales</taxon>
        <taxon>Liagoraceae</taxon>
        <taxon>Dermonema</taxon>
    </lineage>
</organism>
<dbReference type="GO" id="GO:0006788">
    <property type="term" value="P:heme oxidation"/>
    <property type="evidence" value="ECO:0007669"/>
    <property type="project" value="InterPro"/>
</dbReference>
<evidence type="ECO:0000256" key="1">
    <source>
        <dbReference type="ARBA" id="ARBA00006134"/>
    </source>
</evidence>
<dbReference type="GO" id="GO:0006979">
    <property type="term" value="P:response to oxidative stress"/>
    <property type="evidence" value="ECO:0007669"/>
    <property type="project" value="TreeGrafter"/>
</dbReference>
<evidence type="ECO:0000256" key="11">
    <source>
        <dbReference type="PIRSR" id="PIRSR000343-2"/>
    </source>
</evidence>
<name>A0A1G4NRV9_9FLOR</name>
<evidence type="ECO:0000256" key="7">
    <source>
        <dbReference type="ARBA" id="ARBA00048328"/>
    </source>
</evidence>
<evidence type="ECO:0000256" key="10">
    <source>
        <dbReference type="PIRSR" id="PIRSR000343-1"/>
    </source>
</evidence>
<feature type="binding site" description="axial binding residue" evidence="11">
    <location>
        <position position="17"/>
    </location>
    <ligand>
        <name>heme b</name>
        <dbReference type="ChEBI" id="CHEBI:60344"/>
    </ligand>
    <ligandPart>
        <name>Fe</name>
        <dbReference type="ChEBI" id="CHEBI:18248"/>
    </ligandPart>
</feature>
<dbReference type="Pfam" id="PF01126">
    <property type="entry name" value="Heme_oxygenase"/>
    <property type="match status" value="1"/>
</dbReference>
<keyword evidence="5" id="KW-0560">Oxidoreductase</keyword>
<comment type="function">
    <text evidence="8">Catalyzes the opening of the heme ring with the release of iron. Key enzyme in the synthesis of the chromophoric part of the photosynthetic antennae.</text>
</comment>
<dbReference type="InterPro" id="IPR016053">
    <property type="entry name" value="Haem_Oase-like"/>
</dbReference>
<keyword evidence="12" id="KW-0934">Plastid</keyword>
<evidence type="ECO:0000256" key="3">
    <source>
        <dbReference type="ARBA" id="ARBA00022617"/>
    </source>
</evidence>
<dbReference type="InterPro" id="IPR018207">
    <property type="entry name" value="Haem_oxygenase_CS"/>
</dbReference>
<comment type="similarity">
    <text evidence="1">Belongs to the heme oxygenase family.</text>
</comment>
<reference evidence="12" key="1">
    <citation type="submission" date="2016-10" db="EMBL/GenBank/DDBJ databases">
        <title>Chloroplast genomes as a tool to resolve red algal phylogenies: a case study in the Nemaliales.</title>
        <authorList>
            <person name="Costa J.F."/>
            <person name="Lin S.M."/>
            <person name="Macaya E.C."/>
            <person name="Fernandez-Garcia C."/>
            <person name="Verbruggen H."/>
        </authorList>
    </citation>
    <scope>NUCLEOTIDE SEQUENCE</scope>
    <source>
        <strain evidence="12">J.0258</strain>
    </source>
</reference>
<dbReference type="CDD" id="cd19165">
    <property type="entry name" value="HemeO"/>
    <property type="match status" value="1"/>
</dbReference>
<dbReference type="PANTHER" id="PTHR10720:SF0">
    <property type="entry name" value="HEME OXYGENASE"/>
    <property type="match status" value="1"/>
</dbReference>
<evidence type="ECO:0000256" key="6">
    <source>
        <dbReference type="ARBA" id="ARBA00023004"/>
    </source>
</evidence>
<sequence>MSTSLAEKLREGTTKSHSMAENVSFVKSFLGGVVDKKSYRKLVANLYFVYIAIEEQMLFNKDHKCIKPIYFSELNRKISLEEDLNYYYGSNWKNEICASEATQIYVKRIQEIGMNQPELLVAHAYTRYMGDLSGGQILKKIAQKAMNLPDDKGTYFYDFSLIQNENEFKENYRNQLNLIPVDEDQISDIIAEANIAFTLNMKMFQELNSSLIKIMLMLLVNTMSSLKINQNFKPKTNSK</sequence>
<proteinExistence type="inferred from homology"/>
<dbReference type="PRINTS" id="PR00088">
    <property type="entry name" value="HAEMOXYGNASE"/>
</dbReference>
<dbReference type="InterPro" id="IPR002051">
    <property type="entry name" value="Haem_Oase"/>
</dbReference>
<dbReference type="GO" id="GO:0020037">
    <property type="term" value="F:heme binding"/>
    <property type="evidence" value="ECO:0007669"/>
    <property type="project" value="TreeGrafter"/>
</dbReference>
<dbReference type="SUPFAM" id="SSF48613">
    <property type="entry name" value="Heme oxygenase-like"/>
    <property type="match status" value="1"/>
</dbReference>
<gene>
    <name evidence="12" type="primary">pbsA</name>
    <name evidence="12" type="ORF">BQ776_139</name>
</gene>
<feature type="binding site" evidence="10">
    <location>
        <position position="173"/>
    </location>
    <ligand>
        <name>heme b</name>
        <dbReference type="ChEBI" id="CHEBI:60344"/>
    </ligand>
</feature>
<evidence type="ECO:0000256" key="9">
    <source>
        <dbReference type="ARBA" id="ARBA00074009"/>
    </source>
</evidence>
<evidence type="ECO:0000256" key="4">
    <source>
        <dbReference type="ARBA" id="ARBA00022723"/>
    </source>
</evidence>
<dbReference type="PANTHER" id="PTHR10720">
    <property type="entry name" value="HEME OXYGENASE"/>
    <property type="match status" value="1"/>
</dbReference>
<dbReference type="GeneID" id="30000034"/>